<evidence type="ECO:0000313" key="9">
    <source>
        <dbReference type="Proteomes" id="UP000249177"/>
    </source>
</evidence>
<feature type="transmembrane region" description="Helical" evidence="7">
    <location>
        <begin position="44"/>
        <end position="66"/>
    </location>
</feature>
<protein>
    <recommendedName>
        <fullName evidence="7">UPF0056 membrane protein</fullName>
    </recommendedName>
</protein>
<dbReference type="AlphaFoldDB" id="A0A2W7TX36"/>
<gene>
    <name evidence="8" type="ORF">DOS84_08310</name>
</gene>
<feature type="transmembrane region" description="Helical" evidence="7">
    <location>
        <begin position="12"/>
        <end position="32"/>
    </location>
</feature>
<evidence type="ECO:0000256" key="6">
    <source>
        <dbReference type="ARBA" id="ARBA00023136"/>
    </source>
</evidence>
<dbReference type="OrthoDB" id="978595at2"/>
<keyword evidence="5 7" id="KW-1133">Transmembrane helix</keyword>
<comment type="subcellular location">
    <subcellularLocation>
        <location evidence="1 7">Cell membrane</location>
        <topology evidence="1 7">Multi-pass membrane protein</topology>
    </subcellularLocation>
</comment>
<name>A0A2W7TX36_9FLAO</name>
<feature type="transmembrane region" description="Helical" evidence="7">
    <location>
        <begin position="170"/>
        <end position="191"/>
    </location>
</feature>
<evidence type="ECO:0000256" key="7">
    <source>
        <dbReference type="RuleBase" id="RU362048"/>
    </source>
</evidence>
<dbReference type="EMBL" id="QKXH01000004">
    <property type="protein sequence ID" value="PZX93936.1"/>
    <property type="molecule type" value="Genomic_DNA"/>
</dbReference>
<evidence type="ECO:0000256" key="5">
    <source>
        <dbReference type="ARBA" id="ARBA00022989"/>
    </source>
</evidence>
<keyword evidence="6 7" id="KW-0472">Membrane</keyword>
<proteinExistence type="inferred from homology"/>
<evidence type="ECO:0000256" key="4">
    <source>
        <dbReference type="ARBA" id="ARBA00022692"/>
    </source>
</evidence>
<keyword evidence="9" id="KW-1185">Reference proteome</keyword>
<dbReference type="InterPro" id="IPR002771">
    <property type="entry name" value="Multi_antbiot-R_MarC"/>
</dbReference>
<dbReference type="PANTHER" id="PTHR33508:SF1">
    <property type="entry name" value="UPF0056 MEMBRANE PROTEIN YHCE"/>
    <property type="match status" value="1"/>
</dbReference>
<comment type="similarity">
    <text evidence="2 7">Belongs to the UPF0056 (MarC) family.</text>
</comment>
<keyword evidence="4 7" id="KW-0812">Transmembrane</keyword>
<dbReference type="GO" id="GO:0005886">
    <property type="term" value="C:plasma membrane"/>
    <property type="evidence" value="ECO:0007669"/>
    <property type="project" value="UniProtKB-SubCell"/>
</dbReference>
<feature type="transmembrane region" description="Helical" evidence="7">
    <location>
        <begin position="131"/>
        <end position="149"/>
    </location>
</feature>
<accession>A0A2W7TX36</accession>
<dbReference type="PANTHER" id="PTHR33508">
    <property type="entry name" value="UPF0056 MEMBRANE PROTEIN YHCE"/>
    <property type="match status" value="1"/>
</dbReference>
<evidence type="ECO:0000256" key="1">
    <source>
        <dbReference type="ARBA" id="ARBA00004651"/>
    </source>
</evidence>
<evidence type="ECO:0000256" key="2">
    <source>
        <dbReference type="ARBA" id="ARBA00009784"/>
    </source>
</evidence>
<dbReference type="RefSeq" id="WP_111409652.1">
    <property type="nucleotide sequence ID" value="NZ_QKXH01000004.1"/>
</dbReference>
<dbReference type="Pfam" id="PF01914">
    <property type="entry name" value="MarC"/>
    <property type="match status" value="1"/>
</dbReference>
<reference evidence="8 9" key="1">
    <citation type="submission" date="2018-06" db="EMBL/GenBank/DDBJ databases">
        <title>Flavobacterium sp IMCC34762, genome.</title>
        <authorList>
            <person name="Joung Y."/>
            <person name="Cho J."/>
            <person name="Song J."/>
        </authorList>
    </citation>
    <scope>NUCLEOTIDE SEQUENCE [LARGE SCALE GENOMIC DNA]</scope>
    <source>
        <strain evidence="8 9">IMCC34762</strain>
    </source>
</reference>
<dbReference type="Proteomes" id="UP000249177">
    <property type="component" value="Unassembled WGS sequence"/>
</dbReference>
<comment type="caution">
    <text evidence="8">The sequence shown here is derived from an EMBL/GenBank/DDBJ whole genome shotgun (WGS) entry which is preliminary data.</text>
</comment>
<sequence>MMDFDLKEIITVGMVLFAVIDIVGSIPIIVGLRAKHGHIESEKAALVAGLIMILFLFIGEEFLSLIGIDVHSFAVAGSFVLFFLALEMILGIRIYRDEEASSASIVPLAFPLIAGAGTMTTLLSLRSQFHTLNIVLAIILNIILVYIVLKSSGKIEKMLGQNGLGVIRKTFGVVLLAIAVKLFAANVKGLFV</sequence>
<organism evidence="8 9">
    <name type="scientific">Flavobacterium aquariorum</name>
    <dbReference type="NCBI Taxonomy" id="2217670"/>
    <lineage>
        <taxon>Bacteria</taxon>
        <taxon>Pseudomonadati</taxon>
        <taxon>Bacteroidota</taxon>
        <taxon>Flavobacteriia</taxon>
        <taxon>Flavobacteriales</taxon>
        <taxon>Flavobacteriaceae</taxon>
        <taxon>Flavobacterium</taxon>
    </lineage>
</organism>
<keyword evidence="3" id="KW-1003">Cell membrane</keyword>
<evidence type="ECO:0000313" key="8">
    <source>
        <dbReference type="EMBL" id="PZX93936.1"/>
    </source>
</evidence>
<feature type="transmembrane region" description="Helical" evidence="7">
    <location>
        <begin position="72"/>
        <end position="92"/>
    </location>
</feature>
<evidence type="ECO:0000256" key="3">
    <source>
        <dbReference type="ARBA" id="ARBA00022475"/>
    </source>
</evidence>
<feature type="transmembrane region" description="Helical" evidence="7">
    <location>
        <begin position="104"/>
        <end position="125"/>
    </location>
</feature>